<dbReference type="AlphaFoldDB" id="A0A4X1V6Z5"/>
<dbReference type="SUPFAM" id="SSF51735">
    <property type="entry name" value="NAD(P)-binding Rossmann-fold domains"/>
    <property type="match status" value="1"/>
</dbReference>
<evidence type="ECO:0000256" key="1">
    <source>
        <dbReference type="SAM" id="MobiDB-lite"/>
    </source>
</evidence>
<proteinExistence type="predicted"/>
<name>A0A4X1V6Z5_PIG</name>
<feature type="region of interest" description="Disordered" evidence="1">
    <location>
        <begin position="1"/>
        <end position="201"/>
    </location>
</feature>
<reference evidence="3" key="2">
    <citation type="submission" date="2025-08" db="UniProtKB">
        <authorList>
            <consortium name="Ensembl"/>
        </authorList>
    </citation>
    <scope>IDENTIFICATION</scope>
</reference>
<evidence type="ECO:0000259" key="2">
    <source>
        <dbReference type="Pfam" id="PF01370"/>
    </source>
</evidence>
<dbReference type="Ensembl" id="ENSSSCT00070043416.1">
    <property type="protein sequence ID" value="ENSSSCP00070036540.1"/>
    <property type="gene ID" value="ENSSSCG00070021853.1"/>
</dbReference>
<feature type="compositionally biased region" description="Gly residues" evidence="1">
    <location>
        <begin position="125"/>
        <end position="139"/>
    </location>
</feature>
<evidence type="ECO:0000313" key="4">
    <source>
        <dbReference type="Proteomes" id="UP000314985"/>
    </source>
</evidence>
<evidence type="ECO:0000313" key="3">
    <source>
        <dbReference type="Ensembl" id="ENSSSCP00070036540.1"/>
    </source>
</evidence>
<feature type="compositionally biased region" description="Low complexity" evidence="1">
    <location>
        <begin position="149"/>
        <end position="176"/>
    </location>
</feature>
<dbReference type="Gene3D" id="3.40.50.720">
    <property type="entry name" value="NAD(P)-binding Rossmann-like Domain"/>
    <property type="match status" value="1"/>
</dbReference>
<reference evidence="3 4" key="1">
    <citation type="submission" date="2017-08" db="EMBL/GenBank/DDBJ databases">
        <title>USMARCv1.0.</title>
        <authorList>
            <person name="Hannum G.I."/>
            <person name="Koren S."/>
            <person name="Schroeder S.G."/>
            <person name="Chin S.C."/>
            <person name="Nonneman D.J."/>
            <person name="Becker S.A."/>
            <person name="Rosen B.D."/>
            <person name="Bickhart D.M."/>
            <person name="Putnam N.H."/>
            <person name="Green R.E."/>
            <person name="Tuggle C.K."/>
            <person name="Liu H."/>
            <person name="Rohrer G.A."/>
            <person name="Warr A."/>
            <person name="Hall R."/>
            <person name="Kim K."/>
            <person name="Hume D.A."/>
            <person name="Talbot R."/>
            <person name="Chow W."/>
            <person name="Howe K."/>
            <person name="Schwartz A.S."/>
            <person name="Watson M."/>
            <person name="Archibald A.L."/>
            <person name="Phillippy A.M."/>
            <person name="Smith T.P.L."/>
        </authorList>
    </citation>
    <scope>NUCLEOTIDE SEQUENCE [LARGE SCALE GENOMIC DNA]</scope>
</reference>
<protein>
    <recommendedName>
        <fullName evidence="2">NAD-dependent epimerase/dehydratase domain-containing protein</fullName>
    </recommendedName>
</protein>
<organism evidence="3 4">
    <name type="scientific">Sus scrofa</name>
    <name type="common">Pig</name>
    <dbReference type="NCBI Taxonomy" id="9823"/>
    <lineage>
        <taxon>Eukaryota</taxon>
        <taxon>Metazoa</taxon>
        <taxon>Chordata</taxon>
        <taxon>Craniata</taxon>
        <taxon>Vertebrata</taxon>
        <taxon>Euteleostomi</taxon>
        <taxon>Mammalia</taxon>
        <taxon>Eutheria</taxon>
        <taxon>Laurasiatheria</taxon>
        <taxon>Artiodactyla</taxon>
        <taxon>Suina</taxon>
        <taxon>Suidae</taxon>
        <taxon>Sus</taxon>
    </lineage>
</organism>
<sequence length="334" mass="32137">MKPTPAGSSPEACKAAGQGEPSCPVCQARGGVSAPKPESGPGLGPGAVSRPALGPAVVLEPGSGPIAVSRPGLGPGSVSGPGSGPGTIPGPGVGSGAVSGPGTVLGPGPGPSVVLEPGSRPGAASGPGPGPGAVSGPGLGPGPGPAPGPSLAVGPGPAAGSVPASGAAPLPGPRRGSGTGHEPSEPITAPTPAPQQKTQVTPVLASRQKVLVTGGGGYLGFTLGSSLAKSGISVILLDLRRPQWELCPGTEFIQADVRDAEALHQAFEGVDCVFHVASYGMSGAEKVSPSHTAPGVRVGFRSRLCPPPSCPHVRYFSSPTPEGLGLHPTCDLHP</sequence>
<feature type="domain" description="NAD-dependent epimerase/dehydratase" evidence="2">
    <location>
        <begin position="210"/>
        <end position="292"/>
    </location>
</feature>
<dbReference type="Proteomes" id="UP000314985">
    <property type="component" value="Chromosome 3"/>
</dbReference>
<accession>A0A4X1V6Z5</accession>
<dbReference type="InterPro" id="IPR036291">
    <property type="entry name" value="NAD(P)-bd_dom_sf"/>
</dbReference>
<feature type="compositionally biased region" description="Gly residues" evidence="1">
    <location>
        <begin position="73"/>
        <end position="107"/>
    </location>
</feature>
<dbReference type="Pfam" id="PF01370">
    <property type="entry name" value="Epimerase"/>
    <property type="match status" value="1"/>
</dbReference>
<feature type="compositionally biased region" description="Low complexity" evidence="1">
    <location>
        <begin position="108"/>
        <end position="124"/>
    </location>
</feature>
<dbReference type="InterPro" id="IPR001509">
    <property type="entry name" value="Epimerase_deHydtase"/>
</dbReference>